<evidence type="ECO:0000256" key="5">
    <source>
        <dbReference type="ARBA" id="ARBA00023180"/>
    </source>
</evidence>
<dbReference type="SMART" id="SM01065">
    <property type="entry name" value="CBM_2"/>
    <property type="match status" value="1"/>
</dbReference>
<dbReference type="PRINTS" id="PR00736">
    <property type="entry name" value="GLHYDRLASE15"/>
</dbReference>
<dbReference type="InterPro" id="IPR002044">
    <property type="entry name" value="CBM20"/>
</dbReference>
<dbReference type="GO" id="GO:2001070">
    <property type="term" value="F:starch binding"/>
    <property type="evidence" value="ECO:0007669"/>
    <property type="project" value="InterPro"/>
</dbReference>
<dbReference type="InterPro" id="IPR012341">
    <property type="entry name" value="6hp_glycosidase-like_sf"/>
</dbReference>
<dbReference type="EC" id="3.2.1.3" evidence="9"/>
<dbReference type="SUPFAM" id="SSF48208">
    <property type="entry name" value="Six-hairpin glycosidases"/>
    <property type="match status" value="1"/>
</dbReference>
<dbReference type="Proteomes" id="UP000443090">
    <property type="component" value="Unassembled WGS sequence"/>
</dbReference>
<dbReference type="InterPro" id="IPR013784">
    <property type="entry name" value="Carb-bd-like_fold"/>
</dbReference>
<reference evidence="14 15" key="1">
    <citation type="submission" date="2018-05" db="EMBL/GenBank/DDBJ databases">
        <title>Genome sequencing and assembly of the regulated plant pathogen Lachnellula willkommii and related sister species for the development of diagnostic species identification markers.</title>
        <authorList>
            <person name="Giroux E."/>
            <person name="Bilodeau G."/>
        </authorList>
    </citation>
    <scope>NUCLEOTIDE SEQUENCE [LARGE SCALE GENOMIC DNA]</scope>
    <source>
        <strain evidence="14 15">CBS 160.35</strain>
    </source>
</reference>
<dbReference type="InterPro" id="IPR008928">
    <property type="entry name" value="6-hairpin_glycosidase_sf"/>
</dbReference>
<feature type="active site" description="Proton acceptor" evidence="10">
    <location>
        <position position="209"/>
    </location>
</feature>
<dbReference type="Pfam" id="PF00723">
    <property type="entry name" value="Glyco_hydro_15"/>
    <property type="match status" value="1"/>
</dbReference>
<feature type="signal peptide" evidence="12">
    <location>
        <begin position="1"/>
        <end position="23"/>
    </location>
</feature>
<evidence type="ECO:0000313" key="15">
    <source>
        <dbReference type="Proteomes" id="UP000443090"/>
    </source>
</evidence>
<organism evidence="14 15">
    <name type="scientific">Lachnellula occidentalis</name>
    <dbReference type="NCBI Taxonomy" id="215460"/>
    <lineage>
        <taxon>Eukaryota</taxon>
        <taxon>Fungi</taxon>
        <taxon>Dikarya</taxon>
        <taxon>Ascomycota</taxon>
        <taxon>Pezizomycotina</taxon>
        <taxon>Leotiomycetes</taxon>
        <taxon>Helotiales</taxon>
        <taxon>Lachnaceae</taxon>
        <taxon>Lachnellula</taxon>
    </lineage>
</organism>
<keyword evidence="7 9" id="KW-0326">Glycosidase</keyword>
<keyword evidence="15" id="KW-1185">Reference proteome</keyword>
<dbReference type="InterPro" id="IPR046966">
    <property type="entry name" value="Glucoamylase_active_site"/>
</dbReference>
<dbReference type="GO" id="GO:0000324">
    <property type="term" value="C:fungal-type vacuole"/>
    <property type="evidence" value="ECO:0007669"/>
    <property type="project" value="TreeGrafter"/>
</dbReference>
<evidence type="ECO:0000256" key="11">
    <source>
        <dbReference type="PIRSR" id="PIRSR001031-2"/>
    </source>
</evidence>
<sequence>MHFHHLIAVAIVSLVYMSARANAEPRSGIKSRTAIDDFVDKQTAISLQGALNNIGPDGSEVPGAGAGFVVASPSKVDPPYFYTWTRDSALTLKMIIDEFIFGNTSLQSYIEDYVHAQAVLQTVSNPSGTFLPVGLGMGEPKYQVDGTRFNGAWGRPQRDGPALRAIALITYSNWLMENGQSNKAKNIIWPIISNDLSYVGQYWNQTGFDLWEETQGSSFFTIQNQHRALAQGTRLAKDLGVTCTGCDQAPEVLCFLQSFWNGNFTVSNINVNNGRTGLDGNSILGSISTFDIDAHCDSPTLQPCHSKSLANFKVLIDTFRETYSINSGIPVGSGVAVGRYAEDVYQGGNPWYLITTAAAEFLYDAVAQWKARHNLFVDERSLAFFKDLYPVVQVRQYHSGNNNSPFAEIMDTVTAYADSFVAIAEKYIPADGSLAEQFDRATGVPLSAIDLTWSYAAFVTMSQRRSGRFPRSWGSRNTITPPATCPTSHLSTKGVYVPATAAGAPNVTSSCQINVVFNVNASTYFGENLYVLGSAVDVGAWDVENALPMGAGGYTSERPLWSVSAYLDAGETASYTYVRQENCNQGWLYEIRNRTLTVPACGGDAVTLEDAWAGPGGRLGHAELSCVDDELGIKGYSIS</sequence>
<dbReference type="InterPro" id="IPR011613">
    <property type="entry name" value="GH15-like"/>
</dbReference>
<dbReference type="SUPFAM" id="SSF49452">
    <property type="entry name" value="Starch-binding domain-like"/>
    <property type="match status" value="1"/>
</dbReference>
<dbReference type="EMBL" id="QGMI01000036">
    <property type="protein sequence ID" value="TVY48718.1"/>
    <property type="molecule type" value="Genomic_DNA"/>
</dbReference>
<accession>A0A8H8UKD2</accession>
<feature type="domain" description="CBM20" evidence="13">
    <location>
        <begin position="507"/>
        <end position="614"/>
    </location>
</feature>
<evidence type="ECO:0000259" key="13">
    <source>
        <dbReference type="PROSITE" id="PS51166"/>
    </source>
</evidence>
<dbReference type="PANTHER" id="PTHR31616">
    <property type="entry name" value="TREHALASE"/>
    <property type="match status" value="1"/>
</dbReference>
<evidence type="ECO:0000256" key="7">
    <source>
        <dbReference type="ARBA" id="ARBA00023295"/>
    </source>
</evidence>
<dbReference type="GO" id="GO:0000272">
    <property type="term" value="P:polysaccharide catabolic process"/>
    <property type="evidence" value="ECO:0007669"/>
    <property type="project" value="UniProtKB-KW"/>
</dbReference>
<dbReference type="OrthoDB" id="6123450at2759"/>
<comment type="similarity">
    <text evidence="2 9">Belongs to the glycosyl hydrolase 15 family.</text>
</comment>
<dbReference type="FunFam" id="1.50.10.10:FF:000018">
    <property type="entry name" value="Glucoamylase"/>
    <property type="match status" value="1"/>
</dbReference>
<dbReference type="PANTHER" id="PTHR31616:SF12">
    <property type="entry name" value="GLUCOAMYLASE"/>
    <property type="match status" value="1"/>
</dbReference>
<evidence type="ECO:0000256" key="12">
    <source>
        <dbReference type="SAM" id="SignalP"/>
    </source>
</evidence>
<comment type="caution">
    <text evidence="14">The sequence shown here is derived from an EMBL/GenBank/DDBJ whole genome shotgun (WGS) entry which is preliminary data.</text>
</comment>
<keyword evidence="3 12" id="KW-0732">Signal</keyword>
<evidence type="ECO:0000256" key="4">
    <source>
        <dbReference type="ARBA" id="ARBA00022801"/>
    </source>
</evidence>
<evidence type="ECO:0000313" key="14">
    <source>
        <dbReference type="EMBL" id="TVY48718.1"/>
    </source>
</evidence>
<dbReference type="Gene3D" id="2.60.40.10">
    <property type="entry name" value="Immunoglobulins"/>
    <property type="match status" value="1"/>
</dbReference>
<dbReference type="PROSITE" id="PS00820">
    <property type="entry name" value="GLUCOAMYLASE"/>
    <property type="match status" value="1"/>
</dbReference>
<evidence type="ECO:0000256" key="3">
    <source>
        <dbReference type="ARBA" id="ARBA00022729"/>
    </source>
</evidence>
<proteinExistence type="inferred from homology"/>
<evidence type="ECO:0000256" key="1">
    <source>
        <dbReference type="ARBA" id="ARBA00001863"/>
    </source>
</evidence>
<feature type="binding site" evidence="11">
    <location>
        <position position="153"/>
    </location>
    <ligand>
        <name>substrate</name>
    </ligand>
</feature>
<evidence type="ECO:0000256" key="9">
    <source>
        <dbReference type="PIRNR" id="PIRNR001031"/>
    </source>
</evidence>
<dbReference type="PROSITE" id="PS51166">
    <property type="entry name" value="CBM20"/>
    <property type="match status" value="1"/>
</dbReference>
<keyword evidence="8 9" id="KW-0624">Polysaccharide degradation</keyword>
<keyword evidence="5" id="KW-0325">Glycoprotein</keyword>
<keyword evidence="4 9" id="KW-0378">Hydrolase</keyword>
<evidence type="ECO:0000256" key="10">
    <source>
        <dbReference type="PIRSR" id="PIRSR001031-1"/>
    </source>
</evidence>
<name>A0A8H8UKD2_9HELO</name>
<protein>
    <recommendedName>
        <fullName evidence="9">Glucoamylase</fullName>
        <ecNumber evidence="9">3.2.1.3</ecNumber>
    </recommendedName>
    <alternativeName>
        <fullName evidence="9">1,4-alpha-D-glucan glucohydrolase</fullName>
    </alternativeName>
    <alternativeName>
        <fullName evidence="9">Glucan 1,4-alpha-glucosidase</fullName>
    </alternativeName>
</protein>
<comment type="catalytic activity">
    <reaction evidence="1 9">
        <text>Hydrolysis of terminal (1-&gt;4)-linked alpha-D-glucose residues successively from non-reducing ends of the chains with release of beta-D-glucose.</text>
        <dbReference type="EC" id="3.2.1.3"/>
    </reaction>
</comment>
<feature type="chain" id="PRO_5034933249" description="Glucoamylase" evidence="12">
    <location>
        <begin position="24"/>
        <end position="639"/>
    </location>
</feature>
<feature type="active site" description="Proton donor" evidence="10">
    <location>
        <position position="212"/>
    </location>
</feature>
<keyword evidence="6 9" id="KW-0119">Carbohydrate metabolism</keyword>
<dbReference type="Pfam" id="PF00686">
    <property type="entry name" value="CBM_20"/>
    <property type="match status" value="1"/>
</dbReference>
<evidence type="ECO:0000256" key="2">
    <source>
        <dbReference type="ARBA" id="ARBA00006188"/>
    </source>
</evidence>
<dbReference type="GO" id="GO:0004339">
    <property type="term" value="F:glucan 1,4-alpha-glucosidase activity"/>
    <property type="evidence" value="ECO:0007669"/>
    <property type="project" value="UniProtKB-EC"/>
</dbReference>
<dbReference type="InterPro" id="IPR013783">
    <property type="entry name" value="Ig-like_fold"/>
</dbReference>
<dbReference type="Gene3D" id="1.50.10.10">
    <property type="match status" value="1"/>
</dbReference>
<dbReference type="InterPro" id="IPR008291">
    <property type="entry name" value="Glucoamylase_SBD"/>
</dbReference>
<evidence type="ECO:0000256" key="6">
    <source>
        <dbReference type="ARBA" id="ARBA00023277"/>
    </source>
</evidence>
<evidence type="ECO:0000256" key="8">
    <source>
        <dbReference type="ARBA" id="ARBA00023326"/>
    </source>
</evidence>
<dbReference type="AlphaFoldDB" id="A0A8H8UKD2"/>
<dbReference type="InterPro" id="IPR000165">
    <property type="entry name" value="Glucoamylase"/>
</dbReference>
<dbReference type="PIRSF" id="PIRSF001031">
    <property type="entry name" value="Glu-a-glcsd_SBD"/>
    <property type="match status" value="1"/>
</dbReference>
<gene>
    <name evidence="14" type="primary">GAMP</name>
    <name evidence="14" type="ORF">LOCC1_G001403</name>
</gene>